<dbReference type="EMBL" id="QFQZ01000021">
    <property type="protein sequence ID" value="PZR34902.1"/>
    <property type="molecule type" value="Genomic_DNA"/>
</dbReference>
<dbReference type="Gene3D" id="3.20.20.140">
    <property type="entry name" value="Metal-dependent hydrolases"/>
    <property type="match status" value="1"/>
</dbReference>
<feature type="signal peptide" evidence="1">
    <location>
        <begin position="1"/>
        <end position="24"/>
    </location>
</feature>
<protein>
    <submittedName>
        <fullName evidence="3">Amidohydrolase</fullName>
    </submittedName>
</protein>
<comment type="caution">
    <text evidence="3">The sequence shown here is derived from an EMBL/GenBank/DDBJ whole genome shotgun (WGS) entry which is preliminary data.</text>
</comment>
<dbReference type="Gene3D" id="3.10.310.70">
    <property type="match status" value="1"/>
</dbReference>
<dbReference type="PANTHER" id="PTHR22642:SF2">
    <property type="entry name" value="PROTEIN LONG AFTER FAR-RED 3"/>
    <property type="match status" value="1"/>
</dbReference>
<dbReference type="CDD" id="cd01300">
    <property type="entry name" value="YtcJ_like"/>
    <property type="match status" value="1"/>
</dbReference>
<reference evidence="3 4" key="1">
    <citation type="submission" date="2017-08" db="EMBL/GenBank/DDBJ databases">
        <title>Infants hospitalized years apart are colonized by the same room-sourced microbial strains.</title>
        <authorList>
            <person name="Brooks B."/>
            <person name="Olm M.R."/>
            <person name="Firek B.A."/>
            <person name="Baker R."/>
            <person name="Thomas B.C."/>
            <person name="Morowitz M.J."/>
            <person name="Banfield J.F."/>
        </authorList>
    </citation>
    <scope>NUCLEOTIDE SEQUENCE [LARGE SCALE GENOMIC DNA]</scope>
    <source>
        <strain evidence="3">S2_003_000_R2_4</strain>
    </source>
</reference>
<accession>A0A2W5V6L7</accession>
<dbReference type="SUPFAM" id="SSF51338">
    <property type="entry name" value="Composite domain of metallo-dependent hydrolases"/>
    <property type="match status" value="1"/>
</dbReference>
<keyword evidence="3" id="KW-0378">Hydrolase</keyword>
<sequence>MIDRRSLLRAGASLALLTPLQALAAERGLDAALINARVWTPGGGAPRLSAVGVVGERIAAVGADQVRSLTTARTRVIDLKGAFLMPAFTDNHTHFLTGSTALTQVDLLSAKDRADFAARLGAAAKARPGKWILGGSWDEQRLGGALPTREWIDAATPDTPVAVPRTDLHMYLLNSLALKLAGITRDTPDPPGGVIVRDAKGEPTGVVKDNAKALVERVIPPMTDAETDAIMRLGIAHGLSKGVAQAHNPELDWKTYEALRRLRAKGETEMRFYAFVPLPDWEKMADIVARDGRGDDWVRWGAVKALADGSLGSRTAVFHDHYDDAPDQTGVRVTTLANLREWITASDAHGLHVTTHAIGDQANDEVLDIYAQVEKTNGVKDRRFRIEHAQHLSHAAIPRFAKQKVIASVQPYHAIDDGRWAVKRIGPERLKGTYAFKSLMDAGATVTFGSDWPVAPLDPLTGVYGAVTRRTIDGANPAGWLPDQKVSVEQALTAYTANNAFAGFMEDRTGRIAPGYYADLAILDADLTAIDPLKIPDVKVLHTFVGGKARYSA</sequence>
<evidence type="ECO:0000259" key="2">
    <source>
        <dbReference type="Pfam" id="PF07969"/>
    </source>
</evidence>
<dbReference type="Proteomes" id="UP000249393">
    <property type="component" value="Unassembled WGS sequence"/>
</dbReference>
<dbReference type="InterPro" id="IPR013108">
    <property type="entry name" value="Amidohydro_3"/>
</dbReference>
<proteinExistence type="predicted"/>
<dbReference type="Gene3D" id="2.30.40.10">
    <property type="entry name" value="Urease, subunit C, domain 1"/>
    <property type="match status" value="1"/>
</dbReference>
<dbReference type="RefSeq" id="WP_304276720.1">
    <property type="nucleotide sequence ID" value="NZ_QFQZ01000021.1"/>
</dbReference>
<name>A0A2W5V6L7_9CAUL</name>
<dbReference type="InterPro" id="IPR011059">
    <property type="entry name" value="Metal-dep_hydrolase_composite"/>
</dbReference>
<dbReference type="GO" id="GO:0016810">
    <property type="term" value="F:hydrolase activity, acting on carbon-nitrogen (but not peptide) bonds"/>
    <property type="evidence" value="ECO:0007669"/>
    <property type="project" value="InterPro"/>
</dbReference>
<dbReference type="Pfam" id="PF07969">
    <property type="entry name" value="Amidohydro_3"/>
    <property type="match status" value="1"/>
</dbReference>
<organism evidence="3 4">
    <name type="scientific">Caulobacter segnis</name>
    <dbReference type="NCBI Taxonomy" id="88688"/>
    <lineage>
        <taxon>Bacteria</taxon>
        <taxon>Pseudomonadati</taxon>
        <taxon>Pseudomonadota</taxon>
        <taxon>Alphaproteobacteria</taxon>
        <taxon>Caulobacterales</taxon>
        <taxon>Caulobacteraceae</taxon>
        <taxon>Caulobacter</taxon>
    </lineage>
</organism>
<gene>
    <name evidence="3" type="ORF">DI526_08930</name>
</gene>
<dbReference type="PANTHER" id="PTHR22642">
    <property type="entry name" value="IMIDAZOLONEPROPIONASE"/>
    <property type="match status" value="1"/>
</dbReference>
<keyword evidence="1" id="KW-0732">Signal</keyword>
<dbReference type="InterPro" id="IPR033932">
    <property type="entry name" value="YtcJ-like"/>
</dbReference>
<evidence type="ECO:0000313" key="3">
    <source>
        <dbReference type="EMBL" id="PZR34902.1"/>
    </source>
</evidence>
<evidence type="ECO:0000256" key="1">
    <source>
        <dbReference type="SAM" id="SignalP"/>
    </source>
</evidence>
<feature type="chain" id="PRO_5015871195" evidence="1">
    <location>
        <begin position="25"/>
        <end position="553"/>
    </location>
</feature>
<evidence type="ECO:0000313" key="4">
    <source>
        <dbReference type="Proteomes" id="UP000249393"/>
    </source>
</evidence>
<dbReference type="SUPFAM" id="SSF51556">
    <property type="entry name" value="Metallo-dependent hydrolases"/>
    <property type="match status" value="1"/>
</dbReference>
<dbReference type="InterPro" id="IPR032466">
    <property type="entry name" value="Metal_Hydrolase"/>
</dbReference>
<feature type="domain" description="Amidohydrolase 3" evidence="2">
    <location>
        <begin position="75"/>
        <end position="549"/>
    </location>
</feature>
<dbReference type="AlphaFoldDB" id="A0A2W5V6L7"/>